<evidence type="ECO:0000313" key="2">
    <source>
        <dbReference type="Proteomes" id="UP000663874"/>
    </source>
</evidence>
<comment type="caution">
    <text evidence="1">The sequence shown here is derived from an EMBL/GenBank/DDBJ whole genome shotgun (WGS) entry which is preliminary data.</text>
</comment>
<evidence type="ECO:0000313" key="1">
    <source>
        <dbReference type="EMBL" id="CAF3963492.1"/>
    </source>
</evidence>
<proteinExistence type="predicted"/>
<dbReference type="AlphaFoldDB" id="A0A819LMM1"/>
<protein>
    <submittedName>
        <fullName evidence="1">Uncharacterized protein</fullName>
    </submittedName>
</protein>
<gene>
    <name evidence="1" type="ORF">FNK824_LOCUS23919</name>
</gene>
<reference evidence="1" key="1">
    <citation type="submission" date="2021-02" db="EMBL/GenBank/DDBJ databases">
        <authorList>
            <person name="Nowell W R."/>
        </authorList>
    </citation>
    <scope>NUCLEOTIDE SEQUENCE</scope>
</reference>
<dbReference type="Proteomes" id="UP000663874">
    <property type="component" value="Unassembled WGS sequence"/>
</dbReference>
<name>A0A819LMM1_9BILA</name>
<accession>A0A819LMM1</accession>
<feature type="non-terminal residue" evidence="1">
    <location>
        <position position="1"/>
    </location>
</feature>
<dbReference type="EMBL" id="CAJOBE010005176">
    <property type="protein sequence ID" value="CAF3963492.1"/>
    <property type="molecule type" value="Genomic_DNA"/>
</dbReference>
<sequence>STSTFTNHLNDIQEIDVLRTTLYDQSDLYVFDFAPTLRTLCLLFLAKKKINTNILSKRFHQEYELFAQSTLMRQRSTGETSG</sequence>
<organism evidence="1 2">
    <name type="scientific">Rotaria sordida</name>
    <dbReference type="NCBI Taxonomy" id="392033"/>
    <lineage>
        <taxon>Eukaryota</taxon>
        <taxon>Metazoa</taxon>
        <taxon>Spiralia</taxon>
        <taxon>Gnathifera</taxon>
        <taxon>Rotifera</taxon>
        <taxon>Eurotatoria</taxon>
        <taxon>Bdelloidea</taxon>
        <taxon>Philodinida</taxon>
        <taxon>Philodinidae</taxon>
        <taxon>Rotaria</taxon>
    </lineage>
</organism>